<accession>A0A1I3ZKY5</accession>
<evidence type="ECO:0000313" key="3">
    <source>
        <dbReference type="Proteomes" id="UP000198635"/>
    </source>
</evidence>
<protein>
    <submittedName>
        <fullName evidence="2">Uncharacterized protein</fullName>
    </submittedName>
</protein>
<keyword evidence="1" id="KW-0175">Coiled coil</keyword>
<feature type="coiled-coil region" evidence="1">
    <location>
        <begin position="68"/>
        <end position="102"/>
    </location>
</feature>
<dbReference type="OrthoDB" id="5457847at2"/>
<dbReference type="STRING" id="52560.SAMN04488082_1258"/>
<dbReference type="EMBL" id="FORX01000025">
    <property type="protein sequence ID" value="SFK44199.1"/>
    <property type="molecule type" value="Genomic_DNA"/>
</dbReference>
<organism evidence="2 3">
    <name type="scientific">Desulfomicrobium apsheronum</name>
    <dbReference type="NCBI Taxonomy" id="52560"/>
    <lineage>
        <taxon>Bacteria</taxon>
        <taxon>Pseudomonadati</taxon>
        <taxon>Thermodesulfobacteriota</taxon>
        <taxon>Desulfovibrionia</taxon>
        <taxon>Desulfovibrionales</taxon>
        <taxon>Desulfomicrobiaceae</taxon>
        <taxon>Desulfomicrobium</taxon>
    </lineage>
</organism>
<dbReference type="RefSeq" id="WP_092378997.1">
    <property type="nucleotide sequence ID" value="NZ_FORX01000025.1"/>
</dbReference>
<reference evidence="3" key="1">
    <citation type="submission" date="2016-10" db="EMBL/GenBank/DDBJ databases">
        <authorList>
            <person name="Varghese N."/>
            <person name="Submissions S."/>
        </authorList>
    </citation>
    <scope>NUCLEOTIDE SEQUENCE [LARGE SCALE GENOMIC DNA]</scope>
    <source>
        <strain evidence="3">DSM 5918</strain>
    </source>
</reference>
<dbReference type="AlphaFoldDB" id="A0A1I3ZKY5"/>
<evidence type="ECO:0000313" key="2">
    <source>
        <dbReference type="EMBL" id="SFK44199.1"/>
    </source>
</evidence>
<evidence type="ECO:0000256" key="1">
    <source>
        <dbReference type="SAM" id="Coils"/>
    </source>
</evidence>
<name>A0A1I3ZKY5_9BACT</name>
<gene>
    <name evidence="2" type="ORF">SAMN04488082_1258</name>
</gene>
<keyword evidence="3" id="KW-1185">Reference proteome</keyword>
<dbReference type="Proteomes" id="UP000198635">
    <property type="component" value="Unassembled WGS sequence"/>
</dbReference>
<proteinExistence type="predicted"/>
<sequence>MLKNTLKPVTNGFKLLASEGKWVFIKGFRRWEIRQMEKRLAEEFQNLGRSYAASRTKGENFDPKASDNDLTLKQISFLQEEIAHLEQELASTRAEYVKNRADKRDTEV</sequence>